<accession>A0AAW3T5C9</accession>
<sequence length="35" mass="3730">MENSGRSSSWPSTMSPKRLNPIQIANTTNPAAAIT</sequence>
<name>A0AAW3T5C9_9MICO</name>
<dbReference type="Proteomes" id="UP000590225">
    <property type="component" value="Unassembled WGS sequence"/>
</dbReference>
<feature type="compositionally biased region" description="Polar residues" evidence="1">
    <location>
        <begin position="1"/>
        <end position="15"/>
    </location>
</feature>
<comment type="caution">
    <text evidence="2">The sequence shown here is derived from an EMBL/GenBank/DDBJ whole genome shotgun (WGS) entry which is preliminary data.</text>
</comment>
<evidence type="ECO:0000313" key="3">
    <source>
        <dbReference type="Proteomes" id="UP000590225"/>
    </source>
</evidence>
<evidence type="ECO:0000256" key="1">
    <source>
        <dbReference type="SAM" id="MobiDB-lite"/>
    </source>
</evidence>
<evidence type="ECO:0000313" key="2">
    <source>
        <dbReference type="EMBL" id="MBA8990166.1"/>
    </source>
</evidence>
<feature type="region of interest" description="Disordered" evidence="1">
    <location>
        <begin position="1"/>
        <end position="35"/>
    </location>
</feature>
<dbReference type="EMBL" id="JACGXP010000002">
    <property type="protein sequence ID" value="MBA8990166.1"/>
    <property type="molecule type" value="Genomic_DNA"/>
</dbReference>
<gene>
    <name evidence="2" type="ORF">FHW23_001412</name>
</gene>
<dbReference type="AlphaFoldDB" id="A0AAW3T5C9"/>
<reference evidence="2 3" key="1">
    <citation type="submission" date="2020-07" db="EMBL/GenBank/DDBJ databases">
        <title>Above-ground endophytic microbial communities from plants in different locations in the United States.</title>
        <authorList>
            <person name="Frank C."/>
        </authorList>
    </citation>
    <scope>NUCLEOTIDE SEQUENCE [LARGE SCALE GENOMIC DNA]</scope>
    <source>
        <strain evidence="2 3">WPL5_2</strain>
    </source>
</reference>
<feature type="compositionally biased region" description="Low complexity" evidence="1">
    <location>
        <begin position="24"/>
        <end position="35"/>
    </location>
</feature>
<proteinExistence type="predicted"/>
<organism evidence="2 3">
    <name type="scientific">Curtobacterium pusillum</name>
    <dbReference type="NCBI Taxonomy" id="69373"/>
    <lineage>
        <taxon>Bacteria</taxon>
        <taxon>Bacillati</taxon>
        <taxon>Actinomycetota</taxon>
        <taxon>Actinomycetes</taxon>
        <taxon>Micrococcales</taxon>
        <taxon>Microbacteriaceae</taxon>
        <taxon>Curtobacterium</taxon>
    </lineage>
</organism>
<protein>
    <submittedName>
        <fullName evidence="2">Uncharacterized protein</fullName>
    </submittedName>
</protein>